<dbReference type="PANTHER" id="PTHR43319:SF3">
    <property type="entry name" value="BETA-LACTAMASE-RELATED DOMAIN-CONTAINING PROTEIN"/>
    <property type="match status" value="1"/>
</dbReference>
<evidence type="ECO:0000259" key="1">
    <source>
        <dbReference type="Pfam" id="PF00144"/>
    </source>
</evidence>
<feature type="domain" description="Beta-lactamase-related" evidence="1">
    <location>
        <begin position="28"/>
        <end position="378"/>
    </location>
</feature>
<dbReference type="Proteomes" id="UP000663856">
    <property type="component" value="Unassembled WGS sequence"/>
</dbReference>
<accession>A0A816XS85</accession>
<protein>
    <recommendedName>
        <fullName evidence="1">Beta-lactamase-related domain-containing protein</fullName>
    </recommendedName>
</protein>
<dbReference type="AlphaFoldDB" id="A0A816XS85"/>
<dbReference type="EMBL" id="CAJNRF010013736">
    <property type="protein sequence ID" value="CAF2151375.1"/>
    <property type="molecule type" value="Genomic_DNA"/>
</dbReference>
<comment type="caution">
    <text evidence="2">The sequence shown here is derived from an EMBL/GenBank/DDBJ whole genome shotgun (WGS) entry which is preliminary data.</text>
</comment>
<dbReference type="Pfam" id="PF00144">
    <property type="entry name" value="Beta-lactamase"/>
    <property type="match status" value="1"/>
</dbReference>
<dbReference type="InterPro" id="IPR052907">
    <property type="entry name" value="Beta-lactamase/esterase"/>
</dbReference>
<dbReference type="InterPro" id="IPR012338">
    <property type="entry name" value="Beta-lactam/transpept-like"/>
</dbReference>
<sequence>MCSMISNSDINNIHGFVAPGWENVRCVFEQNIVEGLDTGASVCVYHQGQCVVNLYGGWKDLERNKEPYTPDTLQLVFSVSKGIMSAAIALCVERGWLDYDKPVARYWPEFAANGKQNITIGEALSHRAGVPFFDEQLTVDDVCKWSRIISLLEKQKPHWTPGAEHGYHTITTGFIGGELIRRVDPHHRSYGQFLRDELDNEFLMGVSDGEIKARTAPLLQKITGNPPTLPSLSVFIKKALTLNGAFSILPENPNDLTFNKARLHQAEIPAANGITNARALARIYARLMSDINEDGQMEQRLISEKTLLQAIKSATPVNEPDLVLFGLKSDFAQGGFRLFDDFFKASGSCSFGHKGIGGSCALGHASLKLSYAHVCNQLDYSPTVFDQRSVRLLQAIEKILDSQNNSSLSLSHVDRIEQSKQADL</sequence>
<organism evidence="2 3">
    <name type="scientific">Rotaria magnacalcarata</name>
    <dbReference type="NCBI Taxonomy" id="392030"/>
    <lineage>
        <taxon>Eukaryota</taxon>
        <taxon>Metazoa</taxon>
        <taxon>Spiralia</taxon>
        <taxon>Gnathifera</taxon>
        <taxon>Rotifera</taxon>
        <taxon>Eurotatoria</taxon>
        <taxon>Bdelloidea</taxon>
        <taxon>Philodinida</taxon>
        <taxon>Philodinidae</taxon>
        <taxon>Rotaria</taxon>
    </lineage>
</organism>
<dbReference type="InterPro" id="IPR001466">
    <property type="entry name" value="Beta-lactam-related"/>
</dbReference>
<gene>
    <name evidence="2" type="ORF">WKI299_LOCUS30360</name>
</gene>
<proteinExistence type="predicted"/>
<dbReference type="PANTHER" id="PTHR43319">
    <property type="entry name" value="BETA-LACTAMASE-RELATED"/>
    <property type="match status" value="1"/>
</dbReference>
<evidence type="ECO:0000313" key="3">
    <source>
        <dbReference type="Proteomes" id="UP000663856"/>
    </source>
</evidence>
<name>A0A816XS85_9BILA</name>
<dbReference type="SUPFAM" id="SSF56601">
    <property type="entry name" value="beta-lactamase/transpeptidase-like"/>
    <property type="match status" value="1"/>
</dbReference>
<dbReference type="Gene3D" id="3.40.710.10">
    <property type="entry name" value="DD-peptidase/beta-lactamase superfamily"/>
    <property type="match status" value="1"/>
</dbReference>
<reference evidence="2" key="1">
    <citation type="submission" date="2021-02" db="EMBL/GenBank/DDBJ databases">
        <authorList>
            <person name="Nowell W R."/>
        </authorList>
    </citation>
    <scope>NUCLEOTIDE SEQUENCE</scope>
</reference>
<evidence type="ECO:0000313" key="2">
    <source>
        <dbReference type="EMBL" id="CAF2151375.1"/>
    </source>
</evidence>